<keyword evidence="3" id="KW-1185">Reference proteome</keyword>
<accession>A0ABT3H8N3</accession>
<organism evidence="2 3">
    <name type="scientific">Rhodobium gokarnense</name>
    <dbReference type="NCBI Taxonomy" id="364296"/>
    <lineage>
        <taxon>Bacteria</taxon>
        <taxon>Pseudomonadati</taxon>
        <taxon>Pseudomonadota</taxon>
        <taxon>Alphaproteobacteria</taxon>
        <taxon>Hyphomicrobiales</taxon>
        <taxon>Rhodobiaceae</taxon>
        <taxon>Rhodobium</taxon>
    </lineage>
</organism>
<protein>
    <submittedName>
        <fullName evidence="2">Uncharacterized protein</fullName>
    </submittedName>
</protein>
<dbReference type="RefSeq" id="WP_264600421.1">
    <property type="nucleotide sequence ID" value="NZ_JAOQNS010000003.1"/>
</dbReference>
<evidence type="ECO:0000313" key="2">
    <source>
        <dbReference type="EMBL" id="MCW2306750.1"/>
    </source>
</evidence>
<sequence>MTFLTQLDDMNIESVDRDSSFGDAAPVNKSPSDAFEQKVTDVAVRKVPHPKSRNLLKEIFRKQADQRRVLKHSRVDFGAVKDGALKDAELKWKEFFVAFYGGFHRGVDGNDSSYTARGQAPYLPPSLVPTSDPEPKIDTYSSTPEESVEPADEKSTEPESKGTFKASKELVVAWLEGLNENLREAGEPMISISQAWQMEQYAIELERQIRKIINNFAKRKAYEGGHYRITFDGRLLSFIESLFADHLMLPPRNAVAFLDILREDLFEQSRDGPVFHGRWGSLSIDDDSNDLVLFLEKRKSRALSKVLRG</sequence>
<dbReference type="Proteomes" id="UP001209755">
    <property type="component" value="Unassembled WGS sequence"/>
</dbReference>
<proteinExistence type="predicted"/>
<evidence type="ECO:0000256" key="1">
    <source>
        <dbReference type="SAM" id="MobiDB-lite"/>
    </source>
</evidence>
<dbReference type="EMBL" id="JAOQNS010000003">
    <property type="protein sequence ID" value="MCW2306750.1"/>
    <property type="molecule type" value="Genomic_DNA"/>
</dbReference>
<evidence type="ECO:0000313" key="3">
    <source>
        <dbReference type="Proteomes" id="UP001209755"/>
    </source>
</evidence>
<feature type="region of interest" description="Disordered" evidence="1">
    <location>
        <begin position="116"/>
        <end position="162"/>
    </location>
</feature>
<name>A0ABT3H8N3_9HYPH</name>
<comment type="caution">
    <text evidence="2">The sequence shown here is derived from an EMBL/GenBank/DDBJ whole genome shotgun (WGS) entry which is preliminary data.</text>
</comment>
<reference evidence="3" key="1">
    <citation type="submission" date="2023-07" db="EMBL/GenBank/DDBJ databases">
        <title>Genome sequencing of Purple Non-Sulfur Bacteria from various extreme environments.</title>
        <authorList>
            <person name="Mayer M."/>
        </authorList>
    </citation>
    <scope>NUCLEOTIDE SEQUENCE [LARGE SCALE GENOMIC DNA]</scope>
    <source>
        <strain evidence="3">DSM 17935</strain>
    </source>
</reference>
<feature type="compositionally biased region" description="Basic and acidic residues" evidence="1">
    <location>
        <begin position="151"/>
        <end position="162"/>
    </location>
</feature>
<gene>
    <name evidence="2" type="ORF">M2319_001072</name>
</gene>